<feature type="transmembrane region" description="Helical" evidence="5">
    <location>
        <begin position="64"/>
        <end position="83"/>
    </location>
</feature>
<proteinExistence type="predicted"/>
<protein>
    <recommendedName>
        <fullName evidence="8">DUF4870 domain-containing protein</fullName>
    </recommendedName>
</protein>
<dbReference type="InterPro" id="IPR019109">
    <property type="entry name" value="MamF_MmsF"/>
</dbReference>
<dbReference type="KEGG" id="pef:A7E78_08085"/>
<evidence type="ECO:0000256" key="1">
    <source>
        <dbReference type="ARBA" id="ARBA00004141"/>
    </source>
</evidence>
<feature type="transmembrane region" description="Helical" evidence="5">
    <location>
        <begin position="89"/>
        <end position="106"/>
    </location>
</feature>
<reference evidence="6 7" key="1">
    <citation type="journal article" date="2017" name="Genome Announc.">
        <title>Complete Genome Sequences of Two Acetylene-Fermenting Pelobacter acetylenicus Strains.</title>
        <authorList>
            <person name="Sutton J.M."/>
            <person name="Baesman S.M."/>
            <person name="Fierst J.L."/>
            <person name="Poret-Peterson A.T."/>
            <person name="Oremland R.S."/>
            <person name="Dunlap D.S."/>
            <person name="Akob D.M."/>
        </authorList>
    </citation>
    <scope>NUCLEOTIDE SEQUENCE [LARGE SCALE GENOMIC DNA]</scope>
    <source>
        <strain evidence="6 7">SFB93</strain>
    </source>
</reference>
<accession>A0A1L3GPJ4</accession>
<feature type="transmembrane region" description="Helical" evidence="5">
    <location>
        <begin position="27"/>
        <end position="48"/>
    </location>
</feature>
<keyword evidence="4 5" id="KW-0472">Membrane</keyword>
<evidence type="ECO:0000256" key="4">
    <source>
        <dbReference type="ARBA" id="ARBA00023136"/>
    </source>
</evidence>
<evidence type="ECO:0000256" key="3">
    <source>
        <dbReference type="ARBA" id="ARBA00022989"/>
    </source>
</evidence>
<evidence type="ECO:0000313" key="7">
    <source>
        <dbReference type="Proteomes" id="UP000182517"/>
    </source>
</evidence>
<keyword evidence="2 5" id="KW-0812">Transmembrane</keyword>
<evidence type="ECO:0000256" key="2">
    <source>
        <dbReference type="ARBA" id="ARBA00022692"/>
    </source>
</evidence>
<dbReference type="Proteomes" id="UP000182517">
    <property type="component" value="Chromosome"/>
</dbReference>
<dbReference type="RefSeq" id="WP_072283765.1">
    <property type="nucleotide sequence ID" value="NZ_CP015519.1"/>
</dbReference>
<comment type="subcellular location">
    <subcellularLocation>
        <location evidence="1">Membrane</location>
        <topology evidence="1">Multi-pass membrane protein</topology>
    </subcellularLocation>
</comment>
<dbReference type="EMBL" id="CP015519">
    <property type="protein sequence ID" value="APG27800.1"/>
    <property type="molecule type" value="Genomic_DNA"/>
</dbReference>
<name>A0A1L3GPJ4_9BACT</name>
<evidence type="ECO:0000313" key="6">
    <source>
        <dbReference type="EMBL" id="APG27800.1"/>
    </source>
</evidence>
<evidence type="ECO:0008006" key="8">
    <source>
        <dbReference type="Google" id="ProtNLM"/>
    </source>
</evidence>
<organism evidence="6 7">
    <name type="scientific">Syntrophotalea acetylenivorans</name>
    <dbReference type="NCBI Taxonomy" id="1842532"/>
    <lineage>
        <taxon>Bacteria</taxon>
        <taxon>Pseudomonadati</taxon>
        <taxon>Thermodesulfobacteriota</taxon>
        <taxon>Desulfuromonadia</taxon>
        <taxon>Desulfuromonadales</taxon>
        <taxon>Syntrophotaleaceae</taxon>
        <taxon>Syntrophotalea</taxon>
    </lineage>
</organism>
<dbReference type="STRING" id="1842532.A7E78_08085"/>
<keyword evidence="3 5" id="KW-1133">Transmembrane helix</keyword>
<evidence type="ECO:0000256" key="5">
    <source>
        <dbReference type="SAM" id="Phobius"/>
    </source>
</evidence>
<dbReference type="OrthoDB" id="9808930at2"/>
<dbReference type="Pfam" id="PF09685">
    <property type="entry name" value="MamF_MmsF"/>
    <property type="match status" value="1"/>
</dbReference>
<gene>
    <name evidence="6" type="ORF">A7E78_08085</name>
</gene>
<dbReference type="AlphaFoldDB" id="A0A1L3GPJ4"/>
<keyword evidence="7" id="KW-1185">Reference proteome</keyword>
<sequence>MTERSHEESNWATFCHLSALAGYLLPLTYPFSCVLLGNLIGPLIIWLLKKDSYASVNQQGKEALNFQISISIYALAASALIVILIGIPLLIGLAAFNFIMIIIAAVKCKNDKAFRYPLNLRLLK</sequence>